<comment type="caution">
    <text evidence="7">The sequence shown here is derived from an EMBL/GenBank/DDBJ whole genome shotgun (WGS) entry which is preliminary data.</text>
</comment>
<gene>
    <name evidence="7" type="ORF">NRB56_42390</name>
</gene>
<keyword evidence="4 7" id="KW-0808">Transferase</keyword>
<comment type="similarity">
    <text evidence="2 6">Belongs to the UPF0677 family.</text>
</comment>
<reference evidence="7 8" key="1">
    <citation type="submission" date="2019-10" db="EMBL/GenBank/DDBJ databases">
        <title>Nocardia macrotermitis sp. nov. and Nocardia aurantia sp. nov., isolated from the gut of fungus growing-termite Macrotermes natalensis.</title>
        <authorList>
            <person name="Benndorf R."/>
            <person name="Schwitalla J."/>
            <person name="Martin K."/>
            <person name="De Beer W."/>
            <person name="Kaster A.-K."/>
            <person name="Vollmers J."/>
            <person name="Poulsen M."/>
            <person name="Beemelmanns C."/>
        </authorList>
    </citation>
    <scope>NUCLEOTIDE SEQUENCE [LARGE SCALE GENOMIC DNA]</scope>
    <source>
        <strain evidence="7 8">RB56</strain>
    </source>
</reference>
<keyword evidence="8" id="KW-1185">Reference proteome</keyword>
<dbReference type="GO" id="GO:0008168">
    <property type="term" value="F:methyltransferase activity"/>
    <property type="evidence" value="ECO:0007669"/>
    <property type="project" value="UniProtKB-UniRule"/>
</dbReference>
<dbReference type="InterPro" id="IPR011610">
    <property type="entry name" value="SAM_mthyl_Trfase_ML2640-like"/>
</dbReference>
<dbReference type="PANTHER" id="PTHR43619">
    <property type="entry name" value="S-ADENOSYL-L-METHIONINE-DEPENDENT METHYLTRANSFERASE YKTD-RELATED"/>
    <property type="match status" value="1"/>
</dbReference>
<keyword evidence="5 6" id="KW-0949">S-adenosyl-L-methionine</keyword>
<dbReference type="RefSeq" id="WP_319943298.1">
    <property type="nucleotide sequence ID" value="NZ_WEGI01000009.1"/>
</dbReference>
<evidence type="ECO:0000256" key="4">
    <source>
        <dbReference type="ARBA" id="ARBA00022679"/>
    </source>
</evidence>
<dbReference type="InterPro" id="IPR007213">
    <property type="entry name" value="Ppm1/Ppm2/Tcmp"/>
</dbReference>
<dbReference type="AlphaFoldDB" id="A0A7K0DSB0"/>
<sequence>MQTGEPSRTAYSAARYRADHQELERGAVFRDPLARVIAGDGAAGEYLDEDARRRMRLFIAARSRFAEDALAEAVTAGVGQVVVLGAGLDTFAYRNPFPGLRVFEVDHPATQEWKRQRLAATGIEVPASVTYVPVDFERDALELALPAAGLDEGSPVFVIWLGVTVYLTADAISDTLRALGRLAGGSEVVFDYGLPRPDPTPEQQAAAAARDRRLAAIGERWISFFTPDDVSELLRDNGFRVMENVPAVALAQRYLGRPPTATAGPQLVRARLGG</sequence>
<dbReference type="Pfam" id="PF04072">
    <property type="entry name" value="LCM"/>
    <property type="match status" value="1"/>
</dbReference>
<dbReference type="Gene3D" id="3.40.50.150">
    <property type="entry name" value="Vaccinia Virus protein VP39"/>
    <property type="match status" value="1"/>
</dbReference>
<protein>
    <recommendedName>
        <fullName evidence="6">S-adenosyl-L-methionine-dependent methyltransferase</fullName>
        <ecNumber evidence="6">2.1.1.-</ecNumber>
    </recommendedName>
</protein>
<comment type="function">
    <text evidence="1 6">Exhibits S-adenosyl-L-methionine-dependent methyltransferase activity.</text>
</comment>
<proteinExistence type="inferred from homology"/>
<evidence type="ECO:0000313" key="7">
    <source>
        <dbReference type="EMBL" id="MQY28655.1"/>
    </source>
</evidence>
<evidence type="ECO:0000256" key="3">
    <source>
        <dbReference type="ARBA" id="ARBA00022603"/>
    </source>
</evidence>
<dbReference type="SUPFAM" id="SSF53335">
    <property type="entry name" value="S-adenosyl-L-methionine-dependent methyltransferases"/>
    <property type="match status" value="1"/>
</dbReference>
<accession>A0A7K0DSB0</accession>
<dbReference type="Proteomes" id="UP000431401">
    <property type="component" value="Unassembled WGS sequence"/>
</dbReference>
<evidence type="ECO:0000256" key="1">
    <source>
        <dbReference type="ARBA" id="ARBA00003907"/>
    </source>
</evidence>
<keyword evidence="3 6" id="KW-0489">Methyltransferase</keyword>
<dbReference type="GO" id="GO:0032259">
    <property type="term" value="P:methylation"/>
    <property type="evidence" value="ECO:0007669"/>
    <property type="project" value="UniProtKB-KW"/>
</dbReference>
<evidence type="ECO:0000256" key="2">
    <source>
        <dbReference type="ARBA" id="ARBA00008138"/>
    </source>
</evidence>
<name>A0A7K0DSB0_9NOCA</name>
<dbReference type="EMBL" id="WEGI01000009">
    <property type="protein sequence ID" value="MQY28655.1"/>
    <property type="molecule type" value="Genomic_DNA"/>
</dbReference>
<dbReference type="EC" id="2.1.1.-" evidence="6"/>
<dbReference type="InterPro" id="IPR029063">
    <property type="entry name" value="SAM-dependent_MTases_sf"/>
</dbReference>
<evidence type="ECO:0000313" key="8">
    <source>
        <dbReference type="Proteomes" id="UP000431401"/>
    </source>
</evidence>
<organism evidence="7 8">
    <name type="scientific">Nocardia aurantia</name>
    <dbReference type="NCBI Taxonomy" id="2585199"/>
    <lineage>
        <taxon>Bacteria</taxon>
        <taxon>Bacillati</taxon>
        <taxon>Actinomycetota</taxon>
        <taxon>Actinomycetes</taxon>
        <taxon>Mycobacteriales</taxon>
        <taxon>Nocardiaceae</taxon>
        <taxon>Nocardia</taxon>
    </lineage>
</organism>
<evidence type="ECO:0000256" key="5">
    <source>
        <dbReference type="ARBA" id="ARBA00022691"/>
    </source>
</evidence>
<dbReference type="NCBIfam" id="TIGR00027">
    <property type="entry name" value="mthyl_TIGR00027"/>
    <property type="match status" value="1"/>
</dbReference>
<evidence type="ECO:0000256" key="6">
    <source>
        <dbReference type="RuleBase" id="RU362030"/>
    </source>
</evidence>
<dbReference type="PANTHER" id="PTHR43619:SF2">
    <property type="entry name" value="S-ADENOSYL-L-METHIONINE-DEPENDENT METHYLTRANSFERASES SUPERFAMILY PROTEIN"/>
    <property type="match status" value="1"/>
</dbReference>